<evidence type="ECO:0000256" key="11">
    <source>
        <dbReference type="ARBA" id="ARBA00022837"/>
    </source>
</evidence>
<evidence type="ECO:0000256" key="16">
    <source>
        <dbReference type="SAM" id="SignalP"/>
    </source>
</evidence>
<evidence type="ECO:0000313" key="18">
    <source>
        <dbReference type="EMBL" id="CAD5114421.1"/>
    </source>
</evidence>
<evidence type="ECO:0000256" key="14">
    <source>
        <dbReference type="ARBA" id="ARBA00023288"/>
    </source>
</evidence>
<organism evidence="18 19">
    <name type="scientific">Dimorphilus gyrociliatus</name>
    <dbReference type="NCBI Taxonomy" id="2664684"/>
    <lineage>
        <taxon>Eukaryota</taxon>
        <taxon>Metazoa</taxon>
        <taxon>Spiralia</taxon>
        <taxon>Lophotrochozoa</taxon>
        <taxon>Annelida</taxon>
        <taxon>Polychaeta</taxon>
        <taxon>Polychaeta incertae sedis</taxon>
        <taxon>Dinophilidae</taxon>
        <taxon>Dimorphilus</taxon>
    </lineage>
</organism>
<keyword evidence="4" id="KW-1003">Cell membrane</keyword>
<feature type="chain" id="PRO_5029858536" evidence="16">
    <location>
        <begin position="31"/>
        <end position="386"/>
    </location>
</feature>
<feature type="domain" description="Hint" evidence="17">
    <location>
        <begin position="204"/>
        <end position="302"/>
    </location>
</feature>
<reference evidence="18 19" key="1">
    <citation type="submission" date="2020-08" db="EMBL/GenBank/DDBJ databases">
        <authorList>
            <person name="Hejnol A."/>
        </authorList>
    </citation>
    <scope>NUCLEOTIDE SEQUENCE [LARGE SCALE GENOMIC DNA]</scope>
</reference>
<evidence type="ECO:0000256" key="8">
    <source>
        <dbReference type="ARBA" id="ARBA00022729"/>
    </source>
</evidence>
<dbReference type="Gene3D" id="2.170.16.10">
    <property type="entry name" value="Hedgehog/Intein (Hint) domain"/>
    <property type="match status" value="1"/>
</dbReference>
<dbReference type="Proteomes" id="UP000549394">
    <property type="component" value="Unassembled WGS sequence"/>
</dbReference>
<dbReference type="InterPro" id="IPR001767">
    <property type="entry name" value="Hedgehog_Hint"/>
</dbReference>
<dbReference type="CDD" id="cd00081">
    <property type="entry name" value="Hint"/>
    <property type="match status" value="1"/>
</dbReference>
<evidence type="ECO:0000256" key="7">
    <source>
        <dbReference type="ARBA" id="ARBA00022723"/>
    </source>
</evidence>
<comment type="caution">
    <text evidence="18">The sequence shown here is derived from an EMBL/GenBank/DDBJ whole genome shotgun (WGS) entry which is preliminary data.</text>
</comment>
<dbReference type="InterPro" id="IPR003587">
    <property type="entry name" value="Hint_dom_N"/>
</dbReference>
<feature type="signal peptide" evidence="16">
    <location>
        <begin position="1"/>
        <end position="30"/>
    </location>
</feature>
<dbReference type="GO" id="GO:0007267">
    <property type="term" value="P:cell-cell signaling"/>
    <property type="evidence" value="ECO:0007669"/>
    <property type="project" value="InterPro"/>
</dbReference>
<keyword evidence="14" id="KW-0449">Lipoprotein</keyword>
<evidence type="ECO:0000256" key="9">
    <source>
        <dbReference type="ARBA" id="ARBA00022801"/>
    </source>
</evidence>
<comment type="catalytic activity">
    <reaction evidence="15">
        <text>glycyl-L-cysteinyl-[protein] + cholesterol + H(+) = [protein]-C-terminal glycyl cholesterol ester + N-terminal L-cysteinyl-[protein]</text>
        <dbReference type="Rhea" id="RHEA:59504"/>
        <dbReference type="Rhea" id="RHEA-COMP:12707"/>
        <dbReference type="Rhea" id="RHEA-COMP:15369"/>
        <dbReference type="Rhea" id="RHEA-COMP:15374"/>
        <dbReference type="ChEBI" id="CHEBI:15378"/>
        <dbReference type="ChEBI" id="CHEBI:16113"/>
        <dbReference type="ChEBI" id="CHEBI:65250"/>
        <dbReference type="ChEBI" id="CHEBI:143135"/>
        <dbReference type="ChEBI" id="CHEBI:143140"/>
    </reaction>
    <physiologicalReaction direction="left-to-right" evidence="15">
        <dbReference type="Rhea" id="RHEA:59505"/>
    </physiologicalReaction>
</comment>
<dbReference type="GO" id="GO:0016540">
    <property type="term" value="P:protein autoprocessing"/>
    <property type="evidence" value="ECO:0007669"/>
    <property type="project" value="InterPro"/>
</dbReference>
<dbReference type="SMART" id="SM00306">
    <property type="entry name" value="HintN"/>
    <property type="match status" value="1"/>
</dbReference>
<dbReference type="Pfam" id="PF01085">
    <property type="entry name" value="HH_signal"/>
    <property type="match status" value="1"/>
</dbReference>
<evidence type="ECO:0000256" key="5">
    <source>
        <dbReference type="ARBA" id="ARBA00022670"/>
    </source>
</evidence>
<dbReference type="InterPro" id="IPR009045">
    <property type="entry name" value="Zn_M74/Hedgehog-like"/>
</dbReference>
<dbReference type="GO" id="GO:0016539">
    <property type="term" value="P:intein-mediated protein splicing"/>
    <property type="evidence" value="ECO:0007669"/>
    <property type="project" value="InterPro"/>
</dbReference>
<dbReference type="GO" id="GO:0005615">
    <property type="term" value="C:extracellular space"/>
    <property type="evidence" value="ECO:0007669"/>
    <property type="project" value="TreeGrafter"/>
</dbReference>
<sequence length="386" mass="43790">MYILFIYMGNYCRILQSLLLLSTVVLLSECCLHGKNYYERRKWKKLMPLVIKQHVPNYPEQSVAASGKFSGKIRRDSPKFNQLAYVDKSSDILFKDNEGTGADRLMSQRCKDKLVSLSIMVANEWEGVRLRVIEAFDEDNQHEEDSLHYEGRAVDLTTSDRDRSKYGMLARLAVLSGFDWVYYESRYHIHCSCKPDSAASLTSFGCFPPTSTVLTASGRQKQIGKLARGDILLTLSSDGHLIETRFLTYLHYNANSTTVYKEIGLEDGWKISLTENHLIYTVEKGAIFARDVTIGDKLFTFNGTRRVVSITFRLINGYSAPLTGDGSLIVDGFWSSCYAEISSHSLAHAAMTPVRLIPALDFYIDIYIRLLTKIATFFLPTSSFFR</sequence>
<evidence type="ECO:0000256" key="1">
    <source>
        <dbReference type="ARBA" id="ARBA00004193"/>
    </source>
</evidence>
<dbReference type="GO" id="GO:0008233">
    <property type="term" value="F:peptidase activity"/>
    <property type="evidence" value="ECO:0007669"/>
    <property type="project" value="UniProtKB-KW"/>
</dbReference>
<dbReference type="GO" id="GO:0007224">
    <property type="term" value="P:smoothened signaling pathway"/>
    <property type="evidence" value="ECO:0007669"/>
    <property type="project" value="TreeGrafter"/>
</dbReference>
<dbReference type="InterPro" id="IPR036844">
    <property type="entry name" value="Hint_dom_sf"/>
</dbReference>
<dbReference type="SUPFAM" id="SSF51294">
    <property type="entry name" value="Hedgehog/intein (Hint) domain"/>
    <property type="match status" value="1"/>
</dbReference>
<keyword evidence="19" id="KW-1185">Reference proteome</keyword>
<dbReference type="InterPro" id="IPR006141">
    <property type="entry name" value="Intein_N"/>
</dbReference>
<evidence type="ECO:0000256" key="2">
    <source>
        <dbReference type="ARBA" id="ARBA00010649"/>
    </source>
</evidence>
<dbReference type="InterPro" id="IPR001657">
    <property type="entry name" value="Hedgehog"/>
</dbReference>
<dbReference type="GO" id="GO:0048731">
    <property type="term" value="P:system development"/>
    <property type="evidence" value="ECO:0007669"/>
    <property type="project" value="UniProtKB-ARBA"/>
</dbReference>
<dbReference type="PANTHER" id="PTHR11889:SF31">
    <property type="entry name" value="PROTEIN HEDGEHOG"/>
    <property type="match status" value="1"/>
</dbReference>
<dbReference type="Gene3D" id="3.30.1380.10">
    <property type="match status" value="1"/>
</dbReference>
<keyword evidence="6" id="KW-0808">Transferase</keyword>
<evidence type="ECO:0000256" key="4">
    <source>
        <dbReference type="ARBA" id="ARBA00022475"/>
    </source>
</evidence>
<keyword evidence="5" id="KW-0645">Protease</keyword>
<keyword evidence="9" id="KW-0378">Hydrolase</keyword>
<dbReference type="GO" id="GO:0005509">
    <property type="term" value="F:calcium ion binding"/>
    <property type="evidence" value="ECO:0007669"/>
    <property type="project" value="TreeGrafter"/>
</dbReference>
<name>A0A7I8VFL6_9ANNE</name>
<dbReference type="PROSITE" id="PS50817">
    <property type="entry name" value="INTEIN_N_TER"/>
    <property type="match status" value="1"/>
</dbReference>
<keyword evidence="13" id="KW-0564">Palmitate</keyword>
<dbReference type="OrthoDB" id="5212at2759"/>
<keyword evidence="11" id="KW-0106">Calcium</keyword>
<evidence type="ECO:0000256" key="13">
    <source>
        <dbReference type="ARBA" id="ARBA00023139"/>
    </source>
</evidence>
<evidence type="ECO:0000256" key="12">
    <source>
        <dbReference type="ARBA" id="ARBA00023136"/>
    </source>
</evidence>
<dbReference type="GO" id="GO:0016740">
    <property type="term" value="F:transferase activity"/>
    <property type="evidence" value="ECO:0007669"/>
    <property type="project" value="UniProtKB-KW"/>
</dbReference>
<evidence type="ECO:0000256" key="6">
    <source>
        <dbReference type="ARBA" id="ARBA00022679"/>
    </source>
</evidence>
<keyword evidence="10" id="KW-0068">Autocatalytic cleavage</keyword>
<dbReference type="GO" id="GO:0005113">
    <property type="term" value="F:patched binding"/>
    <property type="evidence" value="ECO:0007669"/>
    <property type="project" value="TreeGrafter"/>
</dbReference>
<keyword evidence="8 16" id="KW-0732">Signal</keyword>
<dbReference type="FunFam" id="3.30.1380.10:FF:000005">
    <property type="entry name" value="Sonic hedgehog signaling molecule"/>
    <property type="match status" value="1"/>
</dbReference>
<dbReference type="PRINTS" id="PR00632">
    <property type="entry name" value="SONICHHOG"/>
</dbReference>
<keyword evidence="12" id="KW-0472">Membrane</keyword>
<keyword evidence="7" id="KW-0479">Metal-binding</keyword>
<dbReference type="InterPro" id="IPR000320">
    <property type="entry name" value="Hedgehog_signalling_dom"/>
</dbReference>
<comment type="subcellular location">
    <subcellularLocation>
        <location evidence="1">Cell membrane</location>
        <topology evidence="1">Lipid-anchor</topology>
    </subcellularLocation>
</comment>
<dbReference type="InterPro" id="IPR050387">
    <property type="entry name" value="Hedgehog_Signaling"/>
</dbReference>
<dbReference type="GO" id="GO:0005886">
    <property type="term" value="C:plasma membrane"/>
    <property type="evidence" value="ECO:0007669"/>
    <property type="project" value="UniProtKB-SubCell"/>
</dbReference>
<dbReference type="Pfam" id="PF01079">
    <property type="entry name" value="Hint"/>
    <property type="match status" value="1"/>
</dbReference>
<dbReference type="GO" id="GO:0010468">
    <property type="term" value="P:regulation of gene expression"/>
    <property type="evidence" value="ECO:0007669"/>
    <property type="project" value="TreeGrafter"/>
</dbReference>
<evidence type="ECO:0000259" key="17">
    <source>
        <dbReference type="SMART" id="SM00306"/>
    </source>
</evidence>
<evidence type="ECO:0000256" key="10">
    <source>
        <dbReference type="ARBA" id="ARBA00022813"/>
    </source>
</evidence>
<protein>
    <submittedName>
        <fullName evidence="18">DgyrCDS3555</fullName>
    </submittedName>
</protein>
<dbReference type="PANTHER" id="PTHR11889">
    <property type="entry name" value="HEDGEHOG"/>
    <property type="match status" value="1"/>
</dbReference>
<gene>
    <name evidence="18" type="ORF">DGYR_LOCUS3263</name>
</gene>
<comment type="similarity">
    <text evidence="2">Belongs to the hedgehog family.</text>
</comment>
<evidence type="ECO:0000256" key="15">
    <source>
        <dbReference type="ARBA" id="ARBA00048589"/>
    </source>
</evidence>
<evidence type="ECO:0000256" key="3">
    <source>
        <dbReference type="ARBA" id="ARBA00022473"/>
    </source>
</evidence>
<keyword evidence="3" id="KW-0217">Developmental protein</keyword>
<proteinExistence type="inferred from homology"/>
<dbReference type="GO" id="GO:0001708">
    <property type="term" value="P:cell fate specification"/>
    <property type="evidence" value="ECO:0007669"/>
    <property type="project" value="TreeGrafter"/>
</dbReference>
<evidence type="ECO:0000313" key="19">
    <source>
        <dbReference type="Proteomes" id="UP000549394"/>
    </source>
</evidence>
<dbReference type="EMBL" id="CAJFCJ010000005">
    <property type="protein sequence ID" value="CAD5114421.1"/>
    <property type="molecule type" value="Genomic_DNA"/>
</dbReference>
<accession>A0A7I8VFL6</accession>
<dbReference type="SUPFAM" id="SSF55166">
    <property type="entry name" value="Hedgehog/DD-peptidase"/>
    <property type="match status" value="1"/>
</dbReference>
<dbReference type="AlphaFoldDB" id="A0A7I8VFL6"/>